<feature type="transmembrane region" description="Helical" evidence="7">
    <location>
        <begin position="135"/>
        <end position="158"/>
    </location>
</feature>
<name>A0A1A9Z260_GLOPL</name>
<dbReference type="PROSITE" id="PS50262">
    <property type="entry name" value="G_PROTEIN_RECEP_F1_2"/>
    <property type="match status" value="1"/>
</dbReference>
<dbReference type="InterPro" id="IPR000276">
    <property type="entry name" value="GPCR_Rhodpsn"/>
</dbReference>
<evidence type="ECO:0000313" key="9">
    <source>
        <dbReference type="EnsemblMetazoa" id="GPAI001438-PA"/>
    </source>
</evidence>
<dbReference type="CDD" id="cd14978">
    <property type="entry name" value="7tmA_FMRFamide_R-like"/>
    <property type="match status" value="1"/>
</dbReference>
<dbReference type="AlphaFoldDB" id="A0A1A9Z260"/>
<feature type="transmembrane region" description="Helical" evidence="7">
    <location>
        <begin position="224"/>
        <end position="244"/>
    </location>
</feature>
<dbReference type="PRINTS" id="PR00237">
    <property type="entry name" value="GPCRRHODOPSN"/>
</dbReference>
<dbReference type="Pfam" id="PF10324">
    <property type="entry name" value="7TM_GPCR_Srw"/>
    <property type="match status" value="1"/>
</dbReference>
<feature type="domain" description="G-protein coupled receptors family 1 profile" evidence="8">
    <location>
        <begin position="114"/>
        <end position="398"/>
    </location>
</feature>
<dbReference type="Gene3D" id="1.20.1070.10">
    <property type="entry name" value="Rhodopsin 7-helix transmembrane proteins"/>
    <property type="match status" value="1"/>
</dbReference>
<proteinExistence type="inferred from homology"/>
<feature type="transmembrane region" description="Helical" evidence="7">
    <location>
        <begin position="102"/>
        <end position="123"/>
    </location>
</feature>
<organism evidence="9 10">
    <name type="scientific">Glossina pallidipes</name>
    <name type="common">Tsetse fly</name>
    <dbReference type="NCBI Taxonomy" id="7398"/>
    <lineage>
        <taxon>Eukaryota</taxon>
        <taxon>Metazoa</taxon>
        <taxon>Ecdysozoa</taxon>
        <taxon>Arthropoda</taxon>
        <taxon>Hexapoda</taxon>
        <taxon>Insecta</taxon>
        <taxon>Pterygota</taxon>
        <taxon>Neoptera</taxon>
        <taxon>Endopterygota</taxon>
        <taxon>Diptera</taxon>
        <taxon>Brachycera</taxon>
        <taxon>Muscomorpha</taxon>
        <taxon>Hippoboscoidea</taxon>
        <taxon>Glossinidae</taxon>
        <taxon>Glossina</taxon>
    </lineage>
</organism>
<feature type="transmembrane region" description="Helical" evidence="7">
    <location>
        <begin position="170"/>
        <end position="203"/>
    </location>
</feature>
<evidence type="ECO:0000256" key="6">
    <source>
        <dbReference type="SAM" id="MobiDB-lite"/>
    </source>
</evidence>
<dbReference type="Proteomes" id="UP000092445">
    <property type="component" value="Unassembled WGS sequence"/>
</dbReference>
<feature type="transmembrane region" description="Helical" evidence="7">
    <location>
        <begin position="382"/>
        <end position="401"/>
    </location>
</feature>
<dbReference type="GO" id="GO:0005886">
    <property type="term" value="C:plasma membrane"/>
    <property type="evidence" value="ECO:0007669"/>
    <property type="project" value="TreeGrafter"/>
</dbReference>
<dbReference type="PANTHER" id="PTHR46273">
    <property type="entry name" value="MYOSUPPRESSIN RECEPTOR 1, ISOFORM B-RELATED"/>
    <property type="match status" value="1"/>
</dbReference>
<feature type="transmembrane region" description="Helical" evidence="7">
    <location>
        <begin position="272"/>
        <end position="299"/>
    </location>
</feature>
<dbReference type="InterPro" id="IPR019427">
    <property type="entry name" value="7TM_GPCR_serpentine_rcpt_Srw"/>
</dbReference>
<sequence>MTTLLTNGGSNTSAMNANATNITVTDTDLRMFVEFMQHYQQRFHNATSYRSEDGGFAGGGDGVGIREGSIGGRAGSNLDECSDYCKGEFYQLLKAYNSVHGYVALMICIFGTIANVLNVIVLTKKDMAKAPINKILKWLAVADMFIMIEYIPFISYQYIYMKPGEKDLSYAWAVFILFHMHFTQVLHTISIGLTVTLAVWRYVAIRQPHGSCATFLLSHCNETIVFSFVISPIVCFPTLFVFKIQEDIGPPTMVPWYYVDADKETKLYRINFWIHSVIIKLLPCCILSIISFVLVKVLCEASKRKQKLKAYSNPQKGQQQHLQKHSSKPPKCDRRTDRTTMLLVAVLILFLVTEFPQGILGLLSGIMEKCFFKACYPPFGELMDLLALINAAIDFVLYGLMSKQFRTTFKSLFFKRHFGSIEMTRTTRLTTTCV</sequence>
<feature type="compositionally biased region" description="Polar residues" evidence="6">
    <location>
        <begin position="312"/>
        <end position="321"/>
    </location>
</feature>
<protein>
    <recommendedName>
        <fullName evidence="8">G-protein coupled receptors family 1 profile domain-containing protein</fullName>
    </recommendedName>
</protein>
<dbReference type="InterPro" id="IPR053219">
    <property type="entry name" value="GPCR_Dmsr-1"/>
</dbReference>
<keyword evidence="10" id="KW-1185">Reference proteome</keyword>
<evidence type="ECO:0000259" key="8">
    <source>
        <dbReference type="PROSITE" id="PS50262"/>
    </source>
</evidence>
<dbReference type="STRING" id="7398.A0A1A9Z260"/>
<dbReference type="GO" id="GO:0008528">
    <property type="term" value="F:G protein-coupled peptide receptor activity"/>
    <property type="evidence" value="ECO:0007669"/>
    <property type="project" value="InterPro"/>
</dbReference>
<evidence type="ECO:0000313" key="10">
    <source>
        <dbReference type="Proteomes" id="UP000092445"/>
    </source>
</evidence>
<dbReference type="EnsemblMetazoa" id="GPAI001438-RA">
    <property type="protein sequence ID" value="GPAI001438-PA"/>
    <property type="gene ID" value="GPAI001438"/>
</dbReference>
<evidence type="ECO:0000256" key="1">
    <source>
        <dbReference type="ARBA" id="ARBA00004370"/>
    </source>
</evidence>
<evidence type="ECO:0000256" key="4">
    <source>
        <dbReference type="ARBA" id="ARBA00022989"/>
    </source>
</evidence>
<dbReference type="PANTHER" id="PTHR46273:SF4">
    <property type="entry name" value="AT19640P"/>
    <property type="match status" value="1"/>
</dbReference>
<comment type="similarity">
    <text evidence="2">Belongs to the G-protein coupled receptor 1 family.</text>
</comment>
<evidence type="ECO:0000256" key="5">
    <source>
        <dbReference type="ARBA" id="ARBA00023136"/>
    </source>
</evidence>
<evidence type="ECO:0000256" key="3">
    <source>
        <dbReference type="ARBA" id="ARBA00022692"/>
    </source>
</evidence>
<comment type="subcellular location">
    <subcellularLocation>
        <location evidence="1">Membrane</location>
    </subcellularLocation>
</comment>
<feature type="region of interest" description="Disordered" evidence="6">
    <location>
        <begin position="310"/>
        <end position="334"/>
    </location>
</feature>
<reference evidence="9" key="2">
    <citation type="submission" date="2020-05" db="UniProtKB">
        <authorList>
            <consortium name="EnsemblMetazoa"/>
        </authorList>
    </citation>
    <scope>IDENTIFICATION</scope>
    <source>
        <strain evidence="9">IAEA</strain>
    </source>
</reference>
<accession>A0A1A9Z260</accession>
<feature type="transmembrane region" description="Helical" evidence="7">
    <location>
        <begin position="341"/>
        <end position="362"/>
    </location>
</feature>
<reference evidence="10" key="1">
    <citation type="submission" date="2014-03" db="EMBL/GenBank/DDBJ databases">
        <authorList>
            <person name="Aksoy S."/>
            <person name="Warren W."/>
            <person name="Wilson R.K."/>
        </authorList>
    </citation>
    <scope>NUCLEOTIDE SEQUENCE [LARGE SCALE GENOMIC DNA]</scope>
    <source>
        <strain evidence="10">IAEA</strain>
    </source>
</reference>
<dbReference type="SUPFAM" id="SSF81321">
    <property type="entry name" value="Family A G protein-coupled receptor-like"/>
    <property type="match status" value="1"/>
</dbReference>
<keyword evidence="5 7" id="KW-0472">Membrane</keyword>
<keyword evidence="4 7" id="KW-1133">Transmembrane helix</keyword>
<evidence type="ECO:0000256" key="2">
    <source>
        <dbReference type="ARBA" id="ARBA00010663"/>
    </source>
</evidence>
<keyword evidence="3 7" id="KW-0812">Transmembrane</keyword>
<dbReference type="InterPro" id="IPR017452">
    <property type="entry name" value="GPCR_Rhodpsn_7TM"/>
</dbReference>
<dbReference type="VEuPathDB" id="VectorBase:GPAI001438"/>
<evidence type="ECO:0000256" key="7">
    <source>
        <dbReference type="SAM" id="Phobius"/>
    </source>
</evidence>